<reference evidence="1 2" key="1">
    <citation type="journal article" date="2022" name="Plant J.">
        <title>Chromosome-level genome of Camellia lanceoleosa provides a valuable resource for understanding genome evolution and self-incompatibility.</title>
        <authorList>
            <person name="Gong W."/>
            <person name="Xiao S."/>
            <person name="Wang L."/>
            <person name="Liao Z."/>
            <person name="Chang Y."/>
            <person name="Mo W."/>
            <person name="Hu G."/>
            <person name="Li W."/>
            <person name="Zhao G."/>
            <person name="Zhu H."/>
            <person name="Hu X."/>
            <person name="Ji K."/>
            <person name="Xiang X."/>
            <person name="Song Q."/>
            <person name="Yuan D."/>
            <person name="Jin S."/>
            <person name="Zhang L."/>
        </authorList>
    </citation>
    <scope>NUCLEOTIDE SEQUENCE [LARGE SCALE GENOMIC DNA]</scope>
    <source>
        <strain evidence="1">SQ_2022a</strain>
    </source>
</reference>
<gene>
    <name evidence="1" type="ORF">LOK49_LG04G02786</name>
</gene>
<dbReference type="EMBL" id="CM045759">
    <property type="protein sequence ID" value="KAI8019865.1"/>
    <property type="molecule type" value="Genomic_DNA"/>
</dbReference>
<keyword evidence="2" id="KW-1185">Reference proteome</keyword>
<evidence type="ECO:0000313" key="2">
    <source>
        <dbReference type="Proteomes" id="UP001060215"/>
    </source>
</evidence>
<evidence type="ECO:0000313" key="1">
    <source>
        <dbReference type="EMBL" id="KAI8019865.1"/>
    </source>
</evidence>
<organism evidence="1 2">
    <name type="scientific">Camellia lanceoleosa</name>
    <dbReference type="NCBI Taxonomy" id="1840588"/>
    <lineage>
        <taxon>Eukaryota</taxon>
        <taxon>Viridiplantae</taxon>
        <taxon>Streptophyta</taxon>
        <taxon>Embryophyta</taxon>
        <taxon>Tracheophyta</taxon>
        <taxon>Spermatophyta</taxon>
        <taxon>Magnoliopsida</taxon>
        <taxon>eudicotyledons</taxon>
        <taxon>Gunneridae</taxon>
        <taxon>Pentapetalae</taxon>
        <taxon>asterids</taxon>
        <taxon>Ericales</taxon>
        <taxon>Theaceae</taxon>
        <taxon>Camellia</taxon>
    </lineage>
</organism>
<comment type="caution">
    <text evidence="1">The sequence shown here is derived from an EMBL/GenBank/DDBJ whole genome shotgun (WGS) entry which is preliminary data.</text>
</comment>
<proteinExistence type="predicted"/>
<dbReference type="Proteomes" id="UP001060215">
    <property type="component" value="Chromosome 2"/>
</dbReference>
<name>A0ACC0I3H8_9ERIC</name>
<protein>
    <submittedName>
        <fullName evidence="1">Uncharacterized protein</fullName>
    </submittedName>
</protein>
<accession>A0ACC0I3H8</accession>
<sequence length="141" mass="16440">MYITTGQIPTITTTVMAAEEPPPPRNMYRVLLDRFQSLEASHARLRQQFDVLVEEKRLNEHGSSDSGDTTSNYRWGPLRGVFSDGVPHRNVLECIGHAIHVSRVVSGDIIFCLRFLSVFTERVNVRFRDWKRKKRWLRIEK</sequence>